<dbReference type="PANTHER" id="PTHR42879">
    <property type="entry name" value="3-OXOACYL-(ACYL-CARRIER-PROTEIN) REDUCTASE"/>
    <property type="match status" value="1"/>
</dbReference>
<evidence type="ECO:0000259" key="2">
    <source>
        <dbReference type="SMART" id="SM00822"/>
    </source>
</evidence>
<dbReference type="Pfam" id="PF13561">
    <property type="entry name" value="adh_short_C2"/>
    <property type="match status" value="1"/>
</dbReference>
<comment type="similarity">
    <text evidence="1">Belongs to the short-chain dehydrogenases/reductases (SDR) family.</text>
</comment>
<dbReference type="SUPFAM" id="SSF51735">
    <property type="entry name" value="NAD(P)-binding Rossmann-fold domains"/>
    <property type="match status" value="1"/>
</dbReference>
<dbReference type="InterPro" id="IPR002347">
    <property type="entry name" value="SDR_fam"/>
</dbReference>
<dbReference type="InterPro" id="IPR036291">
    <property type="entry name" value="NAD(P)-bd_dom_sf"/>
</dbReference>
<evidence type="ECO:0000313" key="4">
    <source>
        <dbReference type="Proteomes" id="UP000663570"/>
    </source>
</evidence>
<dbReference type="PRINTS" id="PR00081">
    <property type="entry name" value="GDHRDH"/>
</dbReference>
<reference evidence="3 4" key="1">
    <citation type="submission" date="2021-02" db="EMBL/GenBank/DDBJ databases">
        <title>Niveibacterium changnyeongensis HC41.</title>
        <authorList>
            <person name="Kang M."/>
        </authorList>
    </citation>
    <scope>NUCLEOTIDE SEQUENCE [LARGE SCALE GENOMIC DNA]</scope>
    <source>
        <strain evidence="3 4">HC41</strain>
    </source>
</reference>
<feature type="domain" description="Ketoreductase" evidence="2">
    <location>
        <begin position="6"/>
        <end position="186"/>
    </location>
</feature>
<evidence type="ECO:0000313" key="3">
    <source>
        <dbReference type="EMBL" id="QSI75299.1"/>
    </source>
</evidence>
<sequence length="247" mass="25506">MNLSDRIALVTGATGGIGGAIARKLMMQGARVALASRNAERLAAQIETLRAEGLSPLTTLAYDLDDPDAINAALKGFANTYKRMDILVNAGGIMQDAPLGMISAEAIEHTLQVNVAATIHHMQYAARLMARHGSGSIINLTSIIGVAGGANQTLYAASKAAVIGATKSAARELAPKHIRVNAIAPGFIDTAMTAHYNEAIRTRVIASIGMGRPGSADEVADAALFLASDLSVYVTGQILGVDGGMQA</sequence>
<dbReference type="InterPro" id="IPR057326">
    <property type="entry name" value="KR_dom"/>
</dbReference>
<dbReference type="PANTHER" id="PTHR42879:SF2">
    <property type="entry name" value="3-OXOACYL-[ACYL-CARRIER-PROTEIN] REDUCTASE FABG"/>
    <property type="match status" value="1"/>
</dbReference>
<protein>
    <submittedName>
        <fullName evidence="3">SDR family oxidoreductase</fullName>
    </submittedName>
</protein>
<gene>
    <name evidence="3" type="ORF">JY500_12315</name>
</gene>
<dbReference type="Proteomes" id="UP000663570">
    <property type="component" value="Chromosome"/>
</dbReference>
<keyword evidence="4" id="KW-1185">Reference proteome</keyword>
<evidence type="ECO:0000256" key="1">
    <source>
        <dbReference type="ARBA" id="ARBA00006484"/>
    </source>
</evidence>
<organism evidence="3 4">
    <name type="scientific">Niveibacterium microcysteis</name>
    <dbReference type="NCBI Taxonomy" id="2811415"/>
    <lineage>
        <taxon>Bacteria</taxon>
        <taxon>Pseudomonadati</taxon>
        <taxon>Pseudomonadota</taxon>
        <taxon>Betaproteobacteria</taxon>
        <taxon>Rhodocyclales</taxon>
        <taxon>Rhodocyclaceae</taxon>
        <taxon>Niveibacterium</taxon>
    </lineage>
</organism>
<dbReference type="EMBL" id="CP071060">
    <property type="protein sequence ID" value="QSI75299.1"/>
    <property type="molecule type" value="Genomic_DNA"/>
</dbReference>
<dbReference type="RefSeq" id="WP_206252724.1">
    <property type="nucleotide sequence ID" value="NZ_CP071060.1"/>
</dbReference>
<dbReference type="InterPro" id="IPR050259">
    <property type="entry name" value="SDR"/>
</dbReference>
<accession>A0ABX7M1U3</accession>
<proteinExistence type="inferred from homology"/>
<dbReference type="PRINTS" id="PR00080">
    <property type="entry name" value="SDRFAMILY"/>
</dbReference>
<name>A0ABX7M1U3_9RHOO</name>
<dbReference type="Gene3D" id="3.40.50.720">
    <property type="entry name" value="NAD(P)-binding Rossmann-like Domain"/>
    <property type="match status" value="1"/>
</dbReference>
<dbReference type="SMART" id="SM00822">
    <property type="entry name" value="PKS_KR"/>
    <property type="match status" value="1"/>
</dbReference>